<dbReference type="PANTHER" id="PTHR10357:SF205">
    <property type="entry name" value="O-GLYCOSYL HYDROLASE FAMILY 13"/>
    <property type="match status" value="1"/>
</dbReference>
<dbReference type="Gene3D" id="2.60.40.1180">
    <property type="entry name" value="Golgi alpha-mannosidase II"/>
    <property type="match status" value="1"/>
</dbReference>
<dbReference type="RefSeq" id="WP_025225823.1">
    <property type="nucleotide sequence ID" value="NZ_CP007139.1"/>
</dbReference>
<dbReference type="Pfam" id="PF00128">
    <property type="entry name" value="Alpha-amylase"/>
    <property type="match status" value="1"/>
</dbReference>
<name>A0A068NS94_FIMGI</name>
<dbReference type="SUPFAM" id="SSF51011">
    <property type="entry name" value="Glycosyl hydrolase domain"/>
    <property type="match status" value="1"/>
</dbReference>
<evidence type="ECO:0000313" key="3">
    <source>
        <dbReference type="Proteomes" id="UP000027982"/>
    </source>
</evidence>
<dbReference type="InterPro" id="IPR006047">
    <property type="entry name" value="GH13_cat_dom"/>
</dbReference>
<dbReference type="EMBL" id="CP007139">
    <property type="protein sequence ID" value="AIE85615.1"/>
    <property type="molecule type" value="Genomic_DNA"/>
</dbReference>
<feature type="domain" description="Glycosyl hydrolase family 13 catalytic" evidence="1">
    <location>
        <begin position="34"/>
        <end position="344"/>
    </location>
</feature>
<evidence type="ECO:0000313" key="2">
    <source>
        <dbReference type="EMBL" id="AIE85615.1"/>
    </source>
</evidence>
<dbReference type="InterPro" id="IPR013780">
    <property type="entry name" value="Glyco_hydro_b"/>
</dbReference>
<gene>
    <name evidence="2" type="ORF">OP10G_2247</name>
</gene>
<dbReference type="InterPro" id="IPR017853">
    <property type="entry name" value="GH"/>
</dbReference>
<protein>
    <submittedName>
        <fullName evidence="2">1,4-alpha-glucan branching enzyme</fullName>
    </submittedName>
</protein>
<dbReference type="PANTHER" id="PTHR10357">
    <property type="entry name" value="ALPHA-AMYLASE FAMILY MEMBER"/>
    <property type="match status" value="1"/>
</dbReference>
<dbReference type="CDD" id="cd11313">
    <property type="entry name" value="AmyAc_arch_bac_AmyA"/>
    <property type="match status" value="1"/>
</dbReference>
<dbReference type="AlphaFoldDB" id="A0A068NS94"/>
<sequence>MLLPLLASFCLAQIGSPKIEDAVVYEANLRACGGFAGVSKRLDALHELGVNVLWLMPIQPVGKIRSAGGLGSPYAIADFDKVNPEFGTPEEFRRLIEGAHRRNIAVVLDWVANHTAWDNPWLKNHPDWYTHDAKGEITIPAGTNWQDVADLNYDNRDLRKAMTASMKGWIDRYGVDGFRCDAADFVPFDFWKEAVSTLRKSQRRPLFMLAEGFRADHYAAGFDLTFGWNFYHKLRDIYKGAKASDLVSAVQAESRDIPPGARRLRFLTNHDESAWQGTILDFFKTDEGVKTAFTVTALYGGTPLIYTGQEVSWPKRIPIFENSTIDWNRDPQAVKAIAALFDLRRRHAALRTGTISDVSTDDAIVFVRKQGADEALVVANVRSRPINLRLGKAGQGAWRDGWTGKPATLEPNISLPAYGCKVFFR</sequence>
<dbReference type="SUPFAM" id="SSF51445">
    <property type="entry name" value="(Trans)glycosidases"/>
    <property type="match status" value="1"/>
</dbReference>
<dbReference type="HOGENOM" id="CLU_032719_1_0_0"/>
<evidence type="ECO:0000259" key="1">
    <source>
        <dbReference type="SMART" id="SM00642"/>
    </source>
</evidence>
<dbReference type="Gene3D" id="3.20.20.80">
    <property type="entry name" value="Glycosidases"/>
    <property type="match status" value="1"/>
</dbReference>
<dbReference type="OrthoDB" id="9805159at2"/>
<organism evidence="2 3">
    <name type="scientific">Fimbriimonas ginsengisoli Gsoil 348</name>
    <dbReference type="NCBI Taxonomy" id="661478"/>
    <lineage>
        <taxon>Bacteria</taxon>
        <taxon>Bacillati</taxon>
        <taxon>Armatimonadota</taxon>
        <taxon>Fimbriimonadia</taxon>
        <taxon>Fimbriimonadales</taxon>
        <taxon>Fimbriimonadaceae</taxon>
        <taxon>Fimbriimonas</taxon>
    </lineage>
</organism>
<dbReference type="SMART" id="SM00642">
    <property type="entry name" value="Aamy"/>
    <property type="match status" value="1"/>
</dbReference>
<dbReference type="GO" id="GO:0004556">
    <property type="term" value="F:alpha-amylase activity"/>
    <property type="evidence" value="ECO:0007669"/>
    <property type="project" value="TreeGrafter"/>
</dbReference>
<reference evidence="2 3" key="1">
    <citation type="journal article" date="2014" name="PLoS ONE">
        <title>The first complete genome sequence of the class fimbriimonadia in the phylum armatimonadetes.</title>
        <authorList>
            <person name="Hu Z.Y."/>
            <person name="Wang Y.Z."/>
            <person name="Im W.T."/>
            <person name="Wang S.Y."/>
            <person name="Zhao G.P."/>
            <person name="Zheng H.J."/>
            <person name="Quan Z.X."/>
        </authorList>
    </citation>
    <scope>NUCLEOTIDE SEQUENCE [LARGE SCALE GENOMIC DNA]</scope>
    <source>
        <strain evidence="2">Gsoil 348</strain>
    </source>
</reference>
<dbReference type="Proteomes" id="UP000027982">
    <property type="component" value="Chromosome"/>
</dbReference>
<proteinExistence type="predicted"/>
<accession>A0A068NS94</accession>
<keyword evidence="3" id="KW-1185">Reference proteome</keyword>
<dbReference type="KEGG" id="fgi:OP10G_2247"/>
<dbReference type="eggNOG" id="COG0366">
    <property type="taxonomic scope" value="Bacteria"/>
</dbReference>
<dbReference type="STRING" id="661478.OP10G_2247"/>
<dbReference type="GO" id="GO:0009313">
    <property type="term" value="P:oligosaccharide catabolic process"/>
    <property type="evidence" value="ECO:0007669"/>
    <property type="project" value="TreeGrafter"/>
</dbReference>